<dbReference type="Proteomes" id="UP000298642">
    <property type="component" value="Chromosome"/>
</dbReference>
<evidence type="ECO:0000313" key="4">
    <source>
        <dbReference type="EMBL" id="QCI59728.1"/>
    </source>
</evidence>
<gene>
    <name evidence="4" type="ORF">EIO64_11280</name>
</gene>
<evidence type="ECO:0000256" key="1">
    <source>
        <dbReference type="ARBA" id="ARBA00022737"/>
    </source>
</evidence>
<keyword evidence="5" id="KW-1185">Reference proteome</keyword>
<protein>
    <recommendedName>
        <fullName evidence="3">SLH domain-containing protein</fullName>
    </recommendedName>
</protein>
<keyword evidence="1" id="KW-0677">Repeat</keyword>
<name>A0A4D7APY5_9FIRM</name>
<dbReference type="RefSeq" id="WP_025544840.1">
    <property type="nucleotide sequence ID" value="NZ_CP034413.3"/>
</dbReference>
<dbReference type="EMBL" id="CP034413">
    <property type="protein sequence ID" value="QCI59728.1"/>
    <property type="molecule type" value="Genomic_DNA"/>
</dbReference>
<dbReference type="KEGG" id="obj:EIO64_11280"/>
<evidence type="ECO:0000259" key="3">
    <source>
        <dbReference type="PROSITE" id="PS51272"/>
    </source>
</evidence>
<feature type="compositionally biased region" description="Polar residues" evidence="2">
    <location>
        <begin position="12"/>
        <end position="35"/>
    </location>
</feature>
<evidence type="ECO:0000313" key="5">
    <source>
        <dbReference type="Proteomes" id="UP000298642"/>
    </source>
</evidence>
<dbReference type="PROSITE" id="PS51272">
    <property type="entry name" value="SLH"/>
    <property type="match status" value="1"/>
</dbReference>
<feature type="region of interest" description="Disordered" evidence="2">
    <location>
        <begin position="1"/>
        <end position="37"/>
    </location>
</feature>
<dbReference type="InterPro" id="IPR001119">
    <property type="entry name" value="SLH_dom"/>
</dbReference>
<feature type="domain" description="SLH" evidence="3">
    <location>
        <begin position="83"/>
        <end position="150"/>
    </location>
</feature>
<reference evidence="5" key="1">
    <citation type="submission" date="2018-12" db="EMBL/GenBank/DDBJ databases">
        <title>Dusodibacter welbiota gen. nov., sp. nov., isolated from human faeces and emended description of the Oscillibacter genus.</title>
        <authorList>
            <person name="Le Roy T."/>
            <person name="Van der Smissen P."/>
            <person name="Delzenne N."/>
            <person name="Muccioli G."/>
            <person name="Collet J.F."/>
            <person name="Cani P.D."/>
        </authorList>
    </citation>
    <scope>NUCLEOTIDE SEQUENCE [LARGE SCALE GENOMIC DNA]</scope>
    <source>
        <strain evidence="5">J115</strain>
    </source>
</reference>
<dbReference type="AlphaFoldDB" id="A0A4D7APY5"/>
<proteinExistence type="predicted"/>
<feature type="compositionally biased region" description="Basic residues" evidence="2">
    <location>
        <begin position="1"/>
        <end position="11"/>
    </location>
</feature>
<evidence type="ECO:0000256" key="2">
    <source>
        <dbReference type="SAM" id="MobiDB-lite"/>
    </source>
</evidence>
<organism evidence="4 5">
    <name type="scientific">Dysosmobacter welbionis</name>
    <dbReference type="NCBI Taxonomy" id="2093857"/>
    <lineage>
        <taxon>Bacteria</taxon>
        <taxon>Bacillati</taxon>
        <taxon>Bacillota</taxon>
        <taxon>Clostridia</taxon>
        <taxon>Eubacteriales</taxon>
        <taxon>Oscillospiraceae</taxon>
        <taxon>Dysosmobacter</taxon>
    </lineage>
</organism>
<accession>A0A4D7APY5</accession>
<sequence>MSCQNRKKRPNRTSGSRAITAETGQVGSITPSGRANVSRGGDRAFHIMAGDGYRIFNVLVDGESVGAISHYTFENVRANHTIKVVFKATQPIADPDNTDVSSWLNTRDHTVYLDGFTGGSFAPGRQMTRGQAAQMFYNLLLEKNVSVTDTLHRCSR</sequence>